<keyword evidence="3" id="KW-0240">DNA-directed RNA polymerase</keyword>
<dbReference type="InterPro" id="IPR014724">
    <property type="entry name" value="RNA_pol_RPB2_OB-fold"/>
</dbReference>
<dbReference type="GO" id="GO:0003677">
    <property type="term" value="F:DNA binding"/>
    <property type="evidence" value="ECO:0007669"/>
    <property type="project" value="InterPro"/>
</dbReference>
<dbReference type="EMBL" id="AWWV01010993">
    <property type="protein sequence ID" value="OMO75679.1"/>
    <property type="molecule type" value="Genomic_DNA"/>
</dbReference>
<dbReference type="GO" id="GO:0032549">
    <property type="term" value="F:ribonucleoside binding"/>
    <property type="evidence" value="ECO:0007669"/>
    <property type="project" value="InterPro"/>
</dbReference>
<evidence type="ECO:0000256" key="4">
    <source>
        <dbReference type="ARBA" id="ARBA00022679"/>
    </source>
</evidence>
<dbReference type="GO" id="GO:0000428">
    <property type="term" value="C:DNA-directed RNA polymerase complex"/>
    <property type="evidence" value="ECO:0007669"/>
    <property type="project" value="UniProtKB-KW"/>
</dbReference>
<keyword evidence="10" id="KW-1185">Reference proteome</keyword>
<evidence type="ECO:0000313" key="10">
    <source>
        <dbReference type="Proteomes" id="UP000188268"/>
    </source>
</evidence>
<feature type="domain" description="RNA polymerase Rpb2" evidence="8">
    <location>
        <begin position="332"/>
        <end position="430"/>
    </location>
</feature>
<keyword evidence="5" id="KW-0548">Nucleotidyltransferase</keyword>
<dbReference type="InterPro" id="IPR037033">
    <property type="entry name" value="DNA-dir_RNAP_su2_hyb_sf"/>
</dbReference>
<keyword evidence="6" id="KW-0804">Transcription</keyword>
<evidence type="ECO:0000256" key="5">
    <source>
        <dbReference type="ARBA" id="ARBA00022695"/>
    </source>
</evidence>
<feature type="domain" description="DNA-directed RNA polymerase subunit 2 hybrid-binding" evidence="7">
    <location>
        <begin position="21"/>
        <end position="330"/>
    </location>
</feature>
<dbReference type="EC" id="2.7.7.6" evidence="2"/>
<dbReference type="FunFam" id="2.40.50.150:FF:000005">
    <property type="entry name" value="DNA-directed RNA polymerase subunit beta"/>
    <property type="match status" value="1"/>
</dbReference>
<dbReference type="STRING" id="210143.A0A1R3HZG9"/>
<dbReference type="Gene3D" id="3.90.1800.10">
    <property type="entry name" value="RNA polymerase alpha subunit dimerisation domain"/>
    <property type="match status" value="1"/>
</dbReference>
<protein>
    <recommendedName>
        <fullName evidence="2">DNA-directed RNA polymerase</fullName>
        <ecNumber evidence="2">2.7.7.6</ecNumber>
    </recommendedName>
</protein>
<gene>
    <name evidence="9" type="ORF">CCACVL1_16102</name>
</gene>
<dbReference type="SUPFAM" id="SSF64484">
    <property type="entry name" value="beta and beta-prime subunits of DNA dependent RNA-polymerase"/>
    <property type="match status" value="1"/>
</dbReference>
<dbReference type="GO" id="GO:0003899">
    <property type="term" value="F:DNA-directed RNA polymerase activity"/>
    <property type="evidence" value="ECO:0007669"/>
    <property type="project" value="UniProtKB-EC"/>
</dbReference>
<evidence type="ECO:0000259" key="8">
    <source>
        <dbReference type="Pfam" id="PF04560"/>
    </source>
</evidence>
<evidence type="ECO:0000256" key="3">
    <source>
        <dbReference type="ARBA" id="ARBA00022478"/>
    </source>
</evidence>
<organism evidence="9 10">
    <name type="scientific">Corchorus capsularis</name>
    <name type="common">Jute</name>
    <dbReference type="NCBI Taxonomy" id="210143"/>
    <lineage>
        <taxon>Eukaryota</taxon>
        <taxon>Viridiplantae</taxon>
        <taxon>Streptophyta</taxon>
        <taxon>Embryophyta</taxon>
        <taxon>Tracheophyta</taxon>
        <taxon>Spermatophyta</taxon>
        <taxon>Magnoliopsida</taxon>
        <taxon>eudicotyledons</taxon>
        <taxon>Gunneridae</taxon>
        <taxon>Pentapetalae</taxon>
        <taxon>rosids</taxon>
        <taxon>malvids</taxon>
        <taxon>Malvales</taxon>
        <taxon>Malvaceae</taxon>
        <taxon>Grewioideae</taxon>
        <taxon>Apeibeae</taxon>
        <taxon>Corchorus</taxon>
    </lineage>
</organism>
<evidence type="ECO:0000256" key="6">
    <source>
        <dbReference type="ARBA" id="ARBA00023163"/>
    </source>
</evidence>
<accession>A0A1R3HZG9</accession>
<dbReference type="Gene3D" id="2.40.50.150">
    <property type="match status" value="1"/>
</dbReference>
<dbReference type="OrthoDB" id="10248617at2759"/>
<dbReference type="InterPro" id="IPR007121">
    <property type="entry name" value="RNA_pol_bsu_CS"/>
</dbReference>
<evidence type="ECO:0000256" key="1">
    <source>
        <dbReference type="ARBA" id="ARBA00006835"/>
    </source>
</evidence>
<reference evidence="9 10" key="1">
    <citation type="submission" date="2013-09" db="EMBL/GenBank/DDBJ databases">
        <title>Corchorus capsularis genome sequencing.</title>
        <authorList>
            <person name="Alam M."/>
            <person name="Haque M.S."/>
            <person name="Islam M.S."/>
            <person name="Emdad E.M."/>
            <person name="Islam M.M."/>
            <person name="Ahmed B."/>
            <person name="Halim A."/>
            <person name="Hossen Q.M.M."/>
            <person name="Hossain M.Z."/>
            <person name="Ahmed R."/>
            <person name="Khan M.M."/>
            <person name="Islam R."/>
            <person name="Rashid M.M."/>
            <person name="Khan S.A."/>
            <person name="Rahman M.S."/>
            <person name="Alam M."/>
        </authorList>
    </citation>
    <scope>NUCLEOTIDE SEQUENCE [LARGE SCALE GENOMIC DNA]</scope>
    <source>
        <strain evidence="10">cv. CVL-1</strain>
        <tissue evidence="9">Whole seedling</tissue>
    </source>
</reference>
<dbReference type="CDD" id="cd00653">
    <property type="entry name" value="RNA_pol_B_RPB2"/>
    <property type="match status" value="1"/>
</dbReference>
<dbReference type="AlphaFoldDB" id="A0A1R3HZG9"/>
<dbReference type="InterPro" id="IPR007641">
    <property type="entry name" value="RNA_pol_Rpb2_7"/>
</dbReference>
<dbReference type="Proteomes" id="UP000188268">
    <property type="component" value="Unassembled WGS sequence"/>
</dbReference>
<dbReference type="Pfam" id="PF00562">
    <property type="entry name" value="RNA_pol_Rpb2_6"/>
    <property type="match status" value="1"/>
</dbReference>
<evidence type="ECO:0000256" key="2">
    <source>
        <dbReference type="ARBA" id="ARBA00012418"/>
    </source>
</evidence>
<sequence length="433" mass="47587">MTSDCLGKPGYPLGQNGLVPKPELYSGQNAIVAVNVHLEYNQEDSLVMNRASLERGMFRSEHVRSYKAEVDNREMKDKKRKLGDIVMFGKIQSKIGRVDSLDDDGFPYVGASLQSGDIVIGRCAESGPDNSKADSNGAEPRDHSIKLKHTERGVVQKVVLSSNDEGKNFAVVSLRQVRSPCLGDKFSSMHGQKGVLGFLESQENFPFTTQGIVPDIVINPHAFPSRQTPGQLLEAALGKGIACGGSLKYATPFSTVSVDAIIEQLHRAGFSRWGNERVCNGRSGEMVRSLIFMGPTFYQRLIHMAEDKVKYRNTGPVHPLTRQPVADRKRFGGIKFGGMERNCLIAHGASANLYERLVTLSDSSHMHVCKECQNAVNVIERTVAGGRKIRGPYCGYCQSVDDIVRVSVPYGAKLLCQELFSMGISLKLETQMC</sequence>
<dbReference type="OMA" id="NERVCNG"/>
<dbReference type="Pfam" id="PF04560">
    <property type="entry name" value="RNA_pol_Rpb2_7"/>
    <property type="match status" value="1"/>
</dbReference>
<comment type="similarity">
    <text evidence="1">Belongs to the RNA polymerase beta chain family.</text>
</comment>
<name>A0A1R3HZG9_COCAP</name>
<proteinExistence type="inferred from homology"/>
<keyword evidence="4" id="KW-0808">Transferase</keyword>
<dbReference type="Gramene" id="OMO75679">
    <property type="protein sequence ID" value="OMO75679"/>
    <property type="gene ID" value="CCACVL1_16102"/>
</dbReference>
<dbReference type="InterPro" id="IPR007120">
    <property type="entry name" value="DNA-dir_RNAP_su2_dom"/>
</dbReference>
<evidence type="ECO:0000313" key="9">
    <source>
        <dbReference type="EMBL" id="OMO75679.1"/>
    </source>
</evidence>
<dbReference type="GO" id="GO:0006351">
    <property type="term" value="P:DNA-templated transcription"/>
    <property type="evidence" value="ECO:0007669"/>
    <property type="project" value="InterPro"/>
</dbReference>
<dbReference type="PANTHER" id="PTHR20856">
    <property type="entry name" value="DNA-DIRECTED RNA POLYMERASE I SUBUNIT 2"/>
    <property type="match status" value="1"/>
</dbReference>
<comment type="caution">
    <text evidence="9">The sequence shown here is derived from an EMBL/GenBank/DDBJ whole genome shotgun (WGS) entry which is preliminary data.</text>
</comment>
<dbReference type="FunFam" id="3.90.1800.10:FF:000006">
    <property type="entry name" value="DNA-directed RNA polymerase subunit beta"/>
    <property type="match status" value="1"/>
</dbReference>
<dbReference type="PROSITE" id="PS01166">
    <property type="entry name" value="RNA_POL_BETA"/>
    <property type="match status" value="1"/>
</dbReference>
<evidence type="ECO:0000259" key="7">
    <source>
        <dbReference type="Pfam" id="PF00562"/>
    </source>
</evidence>
<dbReference type="Gene3D" id="2.40.270.10">
    <property type="entry name" value="DNA-directed RNA polymerase, subunit 2, domain 6"/>
    <property type="match status" value="1"/>
</dbReference>
<dbReference type="InterPro" id="IPR015712">
    <property type="entry name" value="DNA-dir_RNA_pol_su2"/>
</dbReference>